<proteinExistence type="inferred from homology"/>
<evidence type="ECO:0000313" key="6">
    <source>
        <dbReference type="EMBL" id="ORZ21152.1"/>
    </source>
</evidence>
<dbReference type="AlphaFoldDB" id="A0A1X2IRI5"/>
<dbReference type="SMART" id="SM00913">
    <property type="entry name" value="IBN_N"/>
    <property type="match status" value="1"/>
</dbReference>
<dbReference type="PANTHER" id="PTHR10997">
    <property type="entry name" value="IMPORTIN-7, 8, 11"/>
    <property type="match status" value="1"/>
</dbReference>
<evidence type="ECO:0000259" key="5">
    <source>
        <dbReference type="PROSITE" id="PS50166"/>
    </source>
</evidence>
<accession>A0A1X2IRI5</accession>
<evidence type="ECO:0000256" key="1">
    <source>
        <dbReference type="ARBA" id="ARBA00004123"/>
    </source>
</evidence>
<dbReference type="SUPFAM" id="SSF48371">
    <property type="entry name" value="ARM repeat"/>
    <property type="match status" value="1"/>
</dbReference>
<dbReference type="STRING" id="90262.A0A1X2IRI5"/>
<reference evidence="6 7" key="1">
    <citation type="submission" date="2016-07" db="EMBL/GenBank/DDBJ databases">
        <title>Pervasive Adenine N6-methylation of Active Genes in Fungi.</title>
        <authorList>
            <consortium name="DOE Joint Genome Institute"/>
            <person name="Mondo S.J."/>
            <person name="Dannebaum R.O."/>
            <person name="Kuo R.C."/>
            <person name="Labutti K."/>
            <person name="Haridas S."/>
            <person name="Kuo A."/>
            <person name="Salamov A."/>
            <person name="Ahrendt S.R."/>
            <person name="Lipzen A."/>
            <person name="Sullivan W."/>
            <person name="Andreopoulos W.B."/>
            <person name="Clum A."/>
            <person name="Lindquist E."/>
            <person name="Daum C."/>
            <person name="Ramamoorthy G.K."/>
            <person name="Gryganskyi A."/>
            <person name="Culley D."/>
            <person name="Magnuson J.K."/>
            <person name="James T.Y."/>
            <person name="O'Malley M.A."/>
            <person name="Stajich J.E."/>
            <person name="Spatafora J.W."/>
            <person name="Visel A."/>
            <person name="Grigoriev I.V."/>
        </authorList>
    </citation>
    <scope>NUCLEOTIDE SEQUENCE [LARGE SCALE GENOMIC DNA]</scope>
    <source>
        <strain evidence="6 7">NRRL 1336</strain>
    </source>
</reference>
<evidence type="ECO:0000256" key="4">
    <source>
        <dbReference type="ARBA" id="ARBA00023242"/>
    </source>
</evidence>
<dbReference type="GO" id="GO:0005829">
    <property type="term" value="C:cytosol"/>
    <property type="evidence" value="ECO:0007669"/>
    <property type="project" value="TreeGrafter"/>
</dbReference>
<dbReference type="InterPro" id="IPR016024">
    <property type="entry name" value="ARM-type_fold"/>
</dbReference>
<keyword evidence="4" id="KW-0539">Nucleus</keyword>
<dbReference type="Pfam" id="PF03810">
    <property type="entry name" value="IBN_N"/>
    <property type="match status" value="1"/>
</dbReference>
<protein>
    <submittedName>
        <fullName evidence="6">Armadillo-type protein</fullName>
    </submittedName>
</protein>
<dbReference type="EMBL" id="MCGE01000005">
    <property type="protein sequence ID" value="ORZ21152.1"/>
    <property type="molecule type" value="Genomic_DNA"/>
</dbReference>
<sequence length="1004" mass="113806">MSDARSQLLAVLVEASSQDYSRMKQAEELLKQWETEPSFFATLQDIFYDTTVEYNVRFLSGIYLKNGVDRFWRRTAKNPLNPEEKTMIRERLLQFMAEPSKQLAAQNTVIIARIARLDFPTQWPQLLTSLIDGIKTPGNNSNAAVIHHRCLETMYEVLQELSTRVLSSGRRQFAELAPQTFQVIANVYVVYVEQTVSPLMNMLSTPATLEQNLQQSGGGATDLEVLAICIRCLRILMVSGIRDVHKFDETKTFLDLTYQHLQTYMECRSRLIDASRINSNRQYTSSFIEYLETAIEEYGILYLGLQKSHPVSAILCPKWIDIISYYWKNVVEQGDLVANQFAEAKMHKSVYHQFLLQGMQLIKGTIKSATQEGDTSVSDNLAITSEENALVNESRRILKQGFVTDAFVNSCAETLITKYMLLTPTDLEQWEEDPESWANSVDAENWEFELRPCAEITFMNLLTQNRDQLAPILLDLLNQSSVQDFQGLLFRDAIYDAVGLGVHSLYGRLDFEQFVSNQLVVEVSNKDASNKILRRRIAWVLGRWVTESISAECRTSIYQILLQLMVKEEDLVVRLSAAHSLKMAIDDWDFDISILLPYLGSAMELMMGLINEVEESDTVMKLIADLNTILDRAGAHVAPYAPQIVDLLTPLWTRAQNEPLFQSALVVTFTKVAAILVDQSNHLYHLLLPMVAYCVDRSNKAHVYLLEDALDLWWTLLQGATDLTPELLALLPVAVDLLDYDTENVRKLLWIIESYILLNPHSSVEKCALPLFIQLASYIANSKAEVASNISHTIDLVFQSTPMTLYGDALLQSGILDNILNVFLQGQLYAYACMSYMGLFARLAIQDANTTVGFIQSVGQRFMPDNQDFIGDILEKWIDKFDNIGHPRQRKLTCLAFTSLLKTNHPSIVRQLPGVMAIWGDVGTEVKQSDGESVLYSEADLEDDISQLETSPEKDRKSKLLHEDPVYTIDLLAIIQQSICELNKSQQLLEIDPLLLDIINQLSN</sequence>
<dbReference type="GO" id="GO:0006606">
    <property type="term" value="P:protein import into nucleus"/>
    <property type="evidence" value="ECO:0007669"/>
    <property type="project" value="TreeGrafter"/>
</dbReference>
<comment type="similarity">
    <text evidence="2">Belongs to the importin beta family.</text>
</comment>
<feature type="domain" description="Importin N-terminal" evidence="5">
    <location>
        <begin position="26"/>
        <end position="98"/>
    </location>
</feature>
<evidence type="ECO:0000256" key="2">
    <source>
        <dbReference type="ARBA" id="ARBA00007991"/>
    </source>
</evidence>
<dbReference type="PROSITE" id="PS50166">
    <property type="entry name" value="IMPORTIN_B_NT"/>
    <property type="match status" value="1"/>
</dbReference>
<evidence type="ECO:0000256" key="3">
    <source>
        <dbReference type="ARBA" id="ARBA00022448"/>
    </source>
</evidence>
<dbReference type="Pfam" id="PF25758">
    <property type="entry name" value="TPR_IPO11"/>
    <property type="match status" value="1"/>
</dbReference>
<keyword evidence="7" id="KW-1185">Reference proteome</keyword>
<dbReference type="PANTHER" id="PTHR10997:SF7">
    <property type="entry name" value="IMPORTIN-11"/>
    <property type="match status" value="1"/>
</dbReference>
<dbReference type="GO" id="GO:0031267">
    <property type="term" value="F:small GTPase binding"/>
    <property type="evidence" value="ECO:0007669"/>
    <property type="project" value="InterPro"/>
</dbReference>
<dbReference type="Proteomes" id="UP000193560">
    <property type="component" value="Unassembled WGS sequence"/>
</dbReference>
<keyword evidence="3" id="KW-0813">Transport</keyword>
<organism evidence="6 7">
    <name type="scientific">Absidia repens</name>
    <dbReference type="NCBI Taxonomy" id="90262"/>
    <lineage>
        <taxon>Eukaryota</taxon>
        <taxon>Fungi</taxon>
        <taxon>Fungi incertae sedis</taxon>
        <taxon>Mucoromycota</taxon>
        <taxon>Mucoromycotina</taxon>
        <taxon>Mucoromycetes</taxon>
        <taxon>Mucorales</taxon>
        <taxon>Cunninghamellaceae</taxon>
        <taxon>Absidia</taxon>
    </lineage>
</organism>
<gene>
    <name evidence="6" type="ORF">BCR42DRAFT_406918</name>
</gene>
<dbReference type="GO" id="GO:0005635">
    <property type="term" value="C:nuclear envelope"/>
    <property type="evidence" value="ECO:0007669"/>
    <property type="project" value="TreeGrafter"/>
</dbReference>
<dbReference type="Gene3D" id="1.25.10.10">
    <property type="entry name" value="Leucine-rich Repeat Variant"/>
    <property type="match status" value="1"/>
</dbReference>
<dbReference type="InterPro" id="IPR001494">
    <property type="entry name" value="Importin-beta_N"/>
</dbReference>
<name>A0A1X2IRI5_9FUNG</name>
<comment type="caution">
    <text evidence="6">The sequence shown here is derived from an EMBL/GenBank/DDBJ whole genome shotgun (WGS) entry which is preliminary data.</text>
</comment>
<dbReference type="OrthoDB" id="361693at2759"/>
<evidence type="ECO:0000313" key="7">
    <source>
        <dbReference type="Proteomes" id="UP000193560"/>
    </source>
</evidence>
<comment type="subcellular location">
    <subcellularLocation>
        <location evidence="1">Nucleus</location>
    </subcellularLocation>
</comment>
<dbReference type="InterPro" id="IPR058669">
    <property type="entry name" value="TPR_IPO7/11-like"/>
</dbReference>
<dbReference type="InterPro" id="IPR011989">
    <property type="entry name" value="ARM-like"/>
</dbReference>